<keyword evidence="2 3" id="KW-0413">Isomerase</keyword>
<comment type="function">
    <text evidence="3">Catalyzes the reversible conversion of ribose-5-phosphate to ribulose 5-phosphate.</text>
</comment>
<dbReference type="KEGG" id="lck:HN018_18145"/>
<dbReference type="InterPro" id="IPR004788">
    <property type="entry name" value="Ribose5P_isomerase_type_A"/>
</dbReference>
<evidence type="ECO:0000256" key="2">
    <source>
        <dbReference type="ARBA" id="ARBA00023235"/>
    </source>
</evidence>
<evidence type="ECO:0000256" key="3">
    <source>
        <dbReference type="HAMAP-Rule" id="MF_00170"/>
    </source>
</evidence>
<comment type="similarity">
    <text evidence="3">Belongs to the ribose 5-phosphate isomerase family.</text>
</comment>
<dbReference type="NCBIfam" id="TIGR00021">
    <property type="entry name" value="rpiA"/>
    <property type="match status" value="1"/>
</dbReference>
<dbReference type="NCBIfam" id="NF001924">
    <property type="entry name" value="PRK00702.1"/>
    <property type="match status" value="1"/>
</dbReference>
<dbReference type="FunFam" id="3.40.50.1360:FF:000001">
    <property type="entry name" value="Ribose-5-phosphate isomerase A"/>
    <property type="match status" value="1"/>
</dbReference>
<dbReference type="CDD" id="cd01398">
    <property type="entry name" value="RPI_A"/>
    <property type="match status" value="1"/>
</dbReference>
<accession>A0A6M8HTZ9</accession>
<dbReference type="Gene3D" id="3.30.70.260">
    <property type="match status" value="1"/>
</dbReference>
<feature type="binding site" evidence="3">
    <location>
        <position position="128"/>
    </location>
    <ligand>
        <name>substrate</name>
    </ligand>
</feature>
<evidence type="ECO:0000256" key="1">
    <source>
        <dbReference type="ARBA" id="ARBA00001713"/>
    </source>
</evidence>
<dbReference type="Proteomes" id="UP000500767">
    <property type="component" value="Chromosome"/>
</dbReference>
<comment type="catalytic activity">
    <reaction evidence="1 3">
        <text>aldehydo-D-ribose 5-phosphate = D-ribulose 5-phosphate</text>
        <dbReference type="Rhea" id="RHEA:14657"/>
        <dbReference type="ChEBI" id="CHEBI:58121"/>
        <dbReference type="ChEBI" id="CHEBI:58273"/>
        <dbReference type="EC" id="5.3.1.6"/>
    </reaction>
</comment>
<sequence>MEPTKPQDRAKLAAGRKAIEVYLKDGMRIGLGSGTTSHWFVRALGEKVREGFDVAGVPTSTATRDLAIQCGVPLLDLNDVEELDLTIDGADEIDHAGRMIKGGGACLLWEKMVARVSRRMVAVVDDAKVVDTLGKFPLPIEVIRFGWRSTGRELQTLFGRFGLGDAPMILRGGEANPVITDSGHYILDWELDRIEQPDALAPLFNEIPGVVEHGLFVGIAHEMVIGHADGSADVVRLD</sequence>
<organism evidence="4 5">
    <name type="scientific">Lichenicola cladoniae</name>
    <dbReference type="NCBI Taxonomy" id="1484109"/>
    <lineage>
        <taxon>Bacteria</taxon>
        <taxon>Pseudomonadati</taxon>
        <taxon>Pseudomonadota</taxon>
        <taxon>Alphaproteobacteria</taxon>
        <taxon>Acetobacterales</taxon>
        <taxon>Acetobacteraceae</taxon>
        <taxon>Lichenicola</taxon>
    </lineage>
</organism>
<dbReference type="GO" id="GO:0009052">
    <property type="term" value="P:pentose-phosphate shunt, non-oxidative branch"/>
    <property type="evidence" value="ECO:0007669"/>
    <property type="project" value="UniProtKB-UniRule"/>
</dbReference>
<evidence type="ECO:0000313" key="4">
    <source>
        <dbReference type="EMBL" id="QKE91695.1"/>
    </source>
</evidence>
<dbReference type="EMBL" id="CP053708">
    <property type="protein sequence ID" value="QKE91695.1"/>
    <property type="molecule type" value="Genomic_DNA"/>
</dbReference>
<dbReference type="GO" id="GO:0004751">
    <property type="term" value="F:ribose-5-phosphate isomerase activity"/>
    <property type="evidence" value="ECO:0007669"/>
    <property type="project" value="UniProtKB-UniRule"/>
</dbReference>
<dbReference type="InterPro" id="IPR037171">
    <property type="entry name" value="NagB/RpiA_transferase-like"/>
</dbReference>
<dbReference type="HAMAP" id="MF_00170">
    <property type="entry name" value="Rib_5P_isom_A"/>
    <property type="match status" value="1"/>
</dbReference>
<proteinExistence type="inferred from homology"/>
<keyword evidence="5" id="KW-1185">Reference proteome</keyword>
<protein>
    <recommendedName>
        <fullName evidence="3">Ribose-5-phosphate isomerase A</fullName>
        <ecNumber evidence="3">5.3.1.6</ecNumber>
    </recommendedName>
    <alternativeName>
        <fullName evidence="3">Phosphoriboisomerase A</fullName>
        <shortName evidence="3">PRI</shortName>
    </alternativeName>
</protein>
<feature type="binding site" evidence="3">
    <location>
        <begin position="88"/>
        <end position="91"/>
    </location>
    <ligand>
        <name>substrate</name>
    </ligand>
</feature>
<gene>
    <name evidence="3 4" type="primary">rpiA</name>
    <name evidence="4" type="ORF">HN018_18145</name>
</gene>
<dbReference type="SUPFAM" id="SSF75445">
    <property type="entry name" value="D-ribose-5-phosphate isomerase (RpiA), lid domain"/>
    <property type="match status" value="1"/>
</dbReference>
<comment type="subunit">
    <text evidence="3">Homodimer.</text>
</comment>
<dbReference type="GO" id="GO:0005829">
    <property type="term" value="C:cytosol"/>
    <property type="evidence" value="ECO:0007669"/>
    <property type="project" value="TreeGrafter"/>
</dbReference>
<dbReference type="PANTHER" id="PTHR11934:SF0">
    <property type="entry name" value="RIBOSE-5-PHOSPHATE ISOMERASE"/>
    <property type="match status" value="1"/>
</dbReference>
<dbReference type="AlphaFoldDB" id="A0A6M8HTZ9"/>
<dbReference type="Pfam" id="PF06026">
    <property type="entry name" value="Rib_5-P_isom_A"/>
    <property type="match status" value="1"/>
</dbReference>
<dbReference type="Gene3D" id="3.40.50.1360">
    <property type="match status" value="1"/>
</dbReference>
<dbReference type="EC" id="5.3.1.6" evidence="3"/>
<evidence type="ECO:0000313" key="5">
    <source>
        <dbReference type="Proteomes" id="UP000500767"/>
    </source>
</evidence>
<dbReference type="InterPro" id="IPR020672">
    <property type="entry name" value="Ribose5P_isomerase_typA_subgr"/>
</dbReference>
<dbReference type="SUPFAM" id="SSF100950">
    <property type="entry name" value="NagB/RpiA/CoA transferase-like"/>
    <property type="match status" value="1"/>
</dbReference>
<feature type="active site" description="Proton acceptor" evidence="3">
    <location>
        <position position="110"/>
    </location>
</feature>
<dbReference type="RefSeq" id="WP_171835313.1">
    <property type="nucleotide sequence ID" value="NZ_CP053708.1"/>
</dbReference>
<dbReference type="PANTHER" id="PTHR11934">
    <property type="entry name" value="RIBOSE-5-PHOSPHATE ISOMERASE"/>
    <property type="match status" value="1"/>
</dbReference>
<feature type="binding site" evidence="3">
    <location>
        <begin position="101"/>
        <end position="104"/>
    </location>
    <ligand>
        <name>substrate</name>
    </ligand>
</feature>
<dbReference type="GO" id="GO:0006014">
    <property type="term" value="P:D-ribose metabolic process"/>
    <property type="evidence" value="ECO:0007669"/>
    <property type="project" value="TreeGrafter"/>
</dbReference>
<feature type="binding site" evidence="3">
    <location>
        <begin position="33"/>
        <end position="36"/>
    </location>
    <ligand>
        <name>substrate</name>
    </ligand>
</feature>
<dbReference type="UniPathway" id="UPA00115">
    <property type="reaction ID" value="UER00412"/>
</dbReference>
<reference evidence="4 5" key="1">
    <citation type="journal article" date="2014" name="World J. Microbiol. Biotechnol.">
        <title>Biodiversity and physiological characteristics of Antarctic and Arctic lichens-associated bacteria.</title>
        <authorList>
            <person name="Lee Y.M."/>
            <person name="Kim E.H."/>
            <person name="Lee H.K."/>
            <person name="Hong S.G."/>
        </authorList>
    </citation>
    <scope>NUCLEOTIDE SEQUENCE [LARGE SCALE GENOMIC DNA]</scope>
    <source>
        <strain evidence="4 5">PAMC 26569</strain>
    </source>
</reference>
<name>A0A6M8HTZ9_9PROT</name>
<comment type="pathway">
    <text evidence="3">Carbohydrate degradation; pentose phosphate pathway; D-ribose 5-phosphate from D-ribulose 5-phosphate (non-oxidative stage): step 1/1.</text>
</comment>